<dbReference type="AlphaFoldDB" id="A0AAI8W227"/>
<name>A0AAI8W227_9PEZI</name>
<organism evidence="2 3">
    <name type="scientific">Lecanosticta acicola</name>
    <dbReference type="NCBI Taxonomy" id="111012"/>
    <lineage>
        <taxon>Eukaryota</taxon>
        <taxon>Fungi</taxon>
        <taxon>Dikarya</taxon>
        <taxon>Ascomycota</taxon>
        <taxon>Pezizomycotina</taxon>
        <taxon>Dothideomycetes</taxon>
        <taxon>Dothideomycetidae</taxon>
        <taxon>Mycosphaerellales</taxon>
        <taxon>Mycosphaerellaceae</taxon>
        <taxon>Lecanosticta</taxon>
    </lineage>
</organism>
<evidence type="ECO:0000256" key="1">
    <source>
        <dbReference type="SAM" id="MobiDB-lite"/>
    </source>
</evidence>
<reference evidence="2" key="1">
    <citation type="submission" date="2023-11" db="EMBL/GenBank/DDBJ databases">
        <authorList>
            <person name="Alioto T."/>
            <person name="Alioto T."/>
            <person name="Gomez Garrido J."/>
        </authorList>
    </citation>
    <scope>NUCLEOTIDE SEQUENCE</scope>
</reference>
<keyword evidence="3" id="KW-1185">Reference proteome</keyword>
<dbReference type="Proteomes" id="UP001296104">
    <property type="component" value="Unassembled WGS sequence"/>
</dbReference>
<sequence>MRLDRIIAISSTLHSVRGLAYLPQSTSDTLANAAKDHSIHTQATARCSAPASFSTTAAPTPTSAVLPQPAAQRQVATELAGMISELLFKHKELEQDVRSGVYHRKFRNDERHDEETFEAQATTEEGVSLGLPRPPEASFQTWPLSLDLDLDEYHRAFMDWGDEMKLYYVELDEYYEKRREMCGSRQQQGA</sequence>
<protein>
    <submittedName>
        <fullName evidence="2">Uncharacterized protein</fullName>
    </submittedName>
</protein>
<proteinExistence type="predicted"/>
<evidence type="ECO:0000313" key="2">
    <source>
        <dbReference type="EMBL" id="CAK3789131.1"/>
    </source>
</evidence>
<comment type="caution">
    <text evidence="2">The sequence shown here is derived from an EMBL/GenBank/DDBJ whole genome shotgun (WGS) entry which is preliminary data.</text>
</comment>
<accession>A0AAI8W227</accession>
<dbReference type="EMBL" id="CAVMBE010000002">
    <property type="protein sequence ID" value="CAK3789131.1"/>
    <property type="molecule type" value="Genomic_DNA"/>
</dbReference>
<gene>
    <name evidence="2" type="ORF">LECACI_7A000677</name>
</gene>
<feature type="region of interest" description="Disordered" evidence="1">
    <location>
        <begin position="112"/>
        <end position="133"/>
    </location>
</feature>
<evidence type="ECO:0000313" key="3">
    <source>
        <dbReference type="Proteomes" id="UP001296104"/>
    </source>
</evidence>